<evidence type="ECO:0000256" key="8">
    <source>
        <dbReference type="HAMAP-Rule" id="MF_02206"/>
    </source>
</evidence>
<dbReference type="InterPro" id="IPR045028">
    <property type="entry name" value="DinG/Rad3-like"/>
</dbReference>
<dbReference type="InterPro" id="IPR036397">
    <property type="entry name" value="RNaseH_sf"/>
</dbReference>
<gene>
    <name evidence="8 9" type="primary">dinG</name>
    <name evidence="12" type="ORF">MOHU_03150</name>
</gene>
<dbReference type="PROSITE" id="PS51192">
    <property type="entry name" value="HELICASE_ATP_BIND_1"/>
    <property type="match status" value="1"/>
</dbReference>
<dbReference type="SMART" id="SM00487">
    <property type="entry name" value="DEXDc"/>
    <property type="match status" value="1"/>
</dbReference>
<dbReference type="Pfam" id="PF00929">
    <property type="entry name" value="RNase_T"/>
    <property type="match status" value="1"/>
</dbReference>
<dbReference type="HAMAP" id="MF_02206">
    <property type="entry name" value="DinG_exonucl"/>
    <property type="match status" value="1"/>
</dbReference>
<organism evidence="12 13">
    <name type="scientific">Neomoorella humiferrea</name>
    <dbReference type="NCBI Taxonomy" id="676965"/>
    <lineage>
        <taxon>Bacteria</taxon>
        <taxon>Bacillati</taxon>
        <taxon>Bacillota</taxon>
        <taxon>Clostridia</taxon>
        <taxon>Neomoorellales</taxon>
        <taxon>Neomoorellaceae</taxon>
        <taxon>Neomoorella</taxon>
    </lineage>
</organism>
<keyword evidence="2 8" id="KW-0540">Nuclease</keyword>
<dbReference type="SUPFAM" id="SSF53098">
    <property type="entry name" value="Ribonuclease H-like"/>
    <property type="match status" value="1"/>
</dbReference>
<evidence type="ECO:0000313" key="12">
    <source>
        <dbReference type="EMBL" id="PRR75548.1"/>
    </source>
</evidence>
<dbReference type="SMART" id="SM00491">
    <property type="entry name" value="HELICc2"/>
    <property type="match status" value="1"/>
</dbReference>
<dbReference type="Pfam" id="PF13307">
    <property type="entry name" value="Helicase_C_2"/>
    <property type="match status" value="1"/>
</dbReference>
<protein>
    <recommendedName>
        <fullName evidence="8 9">3'-5' exonuclease DinG</fullName>
        <ecNumber evidence="8 9">3.1.-.-</ecNumber>
    </recommendedName>
</protein>
<evidence type="ECO:0000256" key="6">
    <source>
        <dbReference type="ARBA" id="ARBA00022840"/>
    </source>
</evidence>
<accession>A0A2T0AXL0</accession>
<dbReference type="NCBIfam" id="TIGR01407">
    <property type="entry name" value="dinG_rel"/>
    <property type="match status" value="1"/>
</dbReference>
<dbReference type="InterPro" id="IPR006310">
    <property type="entry name" value="DinG"/>
</dbReference>
<dbReference type="InterPro" id="IPR014013">
    <property type="entry name" value="Helic_SF1/SF2_ATP-bd_DinG/Rad3"/>
</dbReference>
<comment type="catalytic activity">
    <reaction evidence="7">
        <text>ATP + H2O = ADP + phosphate + H(+)</text>
        <dbReference type="Rhea" id="RHEA:13065"/>
        <dbReference type="ChEBI" id="CHEBI:15377"/>
        <dbReference type="ChEBI" id="CHEBI:15378"/>
        <dbReference type="ChEBI" id="CHEBI:30616"/>
        <dbReference type="ChEBI" id="CHEBI:43474"/>
        <dbReference type="ChEBI" id="CHEBI:456216"/>
        <dbReference type="EC" id="5.6.2.3"/>
    </reaction>
</comment>
<evidence type="ECO:0000313" key="13">
    <source>
        <dbReference type="Proteomes" id="UP000238415"/>
    </source>
</evidence>
<dbReference type="GO" id="GO:0005524">
    <property type="term" value="F:ATP binding"/>
    <property type="evidence" value="ECO:0007669"/>
    <property type="project" value="UniProtKB-UniRule"/>
</dbReference>
<dbReference type="GO" id="GO:0016887">
    <property type="term" value="F:ATP hydrolysis activity"/>
    <property type="evidence" value="ECO:0007669"/>
    <property type="project" value="RHEA"/>
</dbReference>
<dbReference type="FunFam" id="3.30.420.10:FF:000045">
    <property type="entry name" value="3'-5' exonuclease DinG"/>
    <property type="match status" value="1"/>
</dbReference>
<dbReference type="SUPFAM" id="SSF52540">
    <property type="entry name" value="P-loop containing nucleoside triphosphate hydrolases"/>
    <property type="match status" value="2"/>
</dbReference>
<dbReference type="OrthoDB" id="9803913at2"/>
<dbReference type="EMBL" id="PVXM01000004">
    <property type="protein sequence ID" value="PRR75548.1"/>
    <property type="molecule type" value="Genomic_DNA"/>
</dbReference>
<dbReference type="SMART" id="SM00479">
    <property type="entry name" value="EXOIII"/>
    <property type="match status" value="1"/>
</dbReference>
<keyword evidence="4 8" id="KW-0378">Hydrolase</keyword>
<evidence type="ECO:0000259" key="11">
    <source>
        <dbReference type="PROSITE" id="PS51193"/>
    </source>
</evidence>
<dbReference type="CDD" id="cd06127">
    <property type="entry name" value="DEDDh"/>
    <property type="match status" value="1"/>
</dbReference>
<keyword evidence="3 8" id="KW-0547">Nucleotide-binding</keyword>
<dbReference type="InterPro" id="IPR006555">
    <property type="entry name" value="ATP-dep_Helicase_C"/>
</dbReference>
<dbReference type="RefSeq" id="WP_106004361.1">
    <property type="nucleotide sequence ID" value="NZ_CP136419.1"/>
</dbReference>
<feature type="domain" description="Helicase ATP-binding" evidence="10">
    <location>
        <begin position="261"/>
        <end position="490"/>
    </location>
</feature>
<dbReference type="PROSITE" id="PS51193">
    <property type="entry name" value="HELICASE_ATP_BIND_2"/>
    <property type="match status" value="1"/>
</dbReference>
<dbReference type="PANTHER" id="PTHR11472">
    <property type="entry name" value="DNA REPAIR DEAD HELICASE RAD3/XP-D SUBFAMILY MEMBER"/>
    <property type="match status" value="1"/>
</dbReference>
<evidence type="ECO:0000256" key="3">
    <source>
        <dbReference type="ARBA" id="ARBA00022741"/>
    </source>
</evidence>
<dbReference type="InterPro" id="IPR006054">
    <property type="entry name" value="DnaQ"/>
</dbReference>
<name>A0A2T0AXL0_9FIRM</name>
<dbReference type="GO" id="GO:0043139">
    <property type="term" value="F:5'-3' DNA helicase activity"/>
    <property type="evidence" value="ECO:0007669"/>
    <property type="project" value="UniProtKB-EC"/>
</dbReference>
<dbReference type="GO" id="GO:0008408">
    <property type="term" value="F:3'-5' exonuclease activity"/>
    <property type="evidence" value="ECO:0007669"/>
    <property type="project" value="UniProtKB-UniRule"/>
</dbReference>
<evidence type="ECO:0000256" key="9">
    <source>
        <dbReference type="RuleBase" id="RU364106"/>
    </source>
</evidence>
<dbReference type="Gene3D" id="3.40.50.300">
    <property type="entry name" value="P-loop containing nucleotide triphosphate hydrolases"/>
    <property type="match status" value="2"/>
</dbReference>
<dbReference type="Gene3D" id="3.30.420.10">
    <property type="entry name" value="Ribonuclease H-like superfamily/Ribonuclease H"/>
    <property type="match status" value="1"/>
</dbReference>
<dbReference type="InterPro" id="IPR013520">
    <property type="entry name" value="Ribonucl_H"/>
</dbReference>
<dbReference type="GO" id="GO:0003887">
    <property type="term" value="F:DNA-directed DNA polymerase activity"/>
    <property type="evidence" value="ECO:0007669"/>
    <property type="project" value="InterPro"/>
</dbReference>
<reference evidence="12 13" key="1">
    <citation type="submission" date="2018-03" db="EMBL/GenBank/DDBJ databases">
        <title>Genome sequence of Moorella humiferrea DSM 23265.</title>
        <authorList>
            <person name="Poehlein A."/>
            <person name="Daniel R."/>
        </authorList>
    </citation>
    <scope>NUCLEOTIDE SEQUENCE [LARGE SCALE GENOMIC DNA]</scope>
    <source>
        <strain evidence="12 13">DSM 23265</strain>
    </source>
</reference>
<comment type="function">
    <text evidence="8 9">3'-5' exonuclease.</text>
</comment>
<evidence type="ECO:0000256" key="5">
    <source>
        <dbReference type="ARBA" id="ARBA00022839"/>
    </source>
</evidence>
<dbReference type="InterPro" id="IPR014001">
    <property type="entry name" value="Helicase_ATP-bd"/>
</dbReference>
<keyword evidence="13" id="KW-1185">Reference proteome</keyword>
<dbReference type="Proteomes" id="UP000238415">
    <property type="component" value="Unassembled WGS sequence"/>
</dbReference>
<evidence type="ECO:0000256" key="4">
    <source>
        <dbReference type="ARBA" id="ARBA00022801"/>
    </source>
</evidence>
<keyword evidence="5 8" id="KW-0269">Exonuclease</keyword>
<evidence type="ECO:0000256" key="1">
    <source>
        <dbReference type="ARBA" id="ARBA00001966"/>
    </source>
</evidence>
<dbReference type="EC" id="3.1.-.-" evidence="8 9"/>
<comment type="similarity">
    <text evidence="8 9">Belongs to the helicase family. DinG subfamily. Type 2 sub-subfamily.</text>
</comment>
<dbReference type="InterPro" id="IPR011545">
    <property type="entry name" value="DEAD/DEAH_box_helicase_dom"/>
</dbReference>
<sequence>MLPHTYVVLDVETTGLDPNCDQIIEIAAIRLEKGQITGRLHTLINPGRSIPPHIQKLTGIDDAMVRHAPSLTEVLPHLLDLMVDAIPAGHNGQFDLAFLNKAFGNSTWHRPLLDTLTLSRILYPCLPSYRLEFLSRKFAFAVNEHHRAMEDVLATVQLLDVLWKATLGLKRKLLTSMVQLAPEGLKQWFQAALMAESTPVAHEEAAAAGLFAVAASLPKSPVPDFGTEDIVAFLAPGGPLAEKIPNYEYRPQQAEMLRSVVNAFAENRYLIIEAGTGTGKTLAYLMPAVYWACHSGKKVAIATHTISLQEQLWHKDLPLLKEVLPFSFKATLVKGRNNYLCLRKLRDYQNNPPSGREERNFILRVLRWLEFTTSGDWSEMKLKPEEEVFKQSLAADKDTCVGNSCPFYDGCFVTRARLEAETADILILNHSLLLSDIRFNNQILPDYPYLIIDEAHHLEEVAAEHLGLTVSQAAGNFYLRYLGDGNNISFLGRIRALAARLDRQDKTTFLLSLLNDLEKNVTALEGEWQRFWECLADLNSVALWENNNGTLRFTPRLQETPSWDNLLSIFGQLEESINALTMRLERLSELLSAFGAEEMAASAANLKNLFAQYCHDIGDILTAEPEKAACWLEKTPTNQYILRSAPLEIGTILADMLFSHKQSVVLTSATLTVANNFDFYKEQVGINNLIDRKIDTCQVASPFDYTSQALVCAVKGLPNPGQLNDSAYAEAITAVIAACLHGINGRTLILCTSHRFLQDLYKHLSLALSGSDFSILAQGIDGGRAQLLEEFRQTSKAVLLGANTYWEGIDLPGELLKCVIIPRLPFPSPGIPLLAARMENAASKGKNPFTTLCLPQAIIRFRQGFGRLIRTAKDRGVMLVLDQRLLSQRYGRHFLQSLPPVTTAVVTPAELPEKLTSWLNAQ</sequence>
<dbReference type="InterPro" id="IPR012337">
    <property type="entry name" value="RNaseH-like_sf"/>
</dbReference>
<dbReference type="GO" id="GO:0003677">
    <property type="term" value="F:DNA binding"/>
    <property type="evidence" value="ECO:0007669"/>
    <property type="project" value="InterPro"/>
</dbReference>
<evidence type="ECO:0000256" key="7">
    <source>
        <dbReference type="ARBA" id="ARBA00048954"/>
    </source>
</evidence>
<feature type="binding site" evidence="8">
    <location>
        <begin position="274"/>
        <end position="281"/>
    </location>
    <ligand>
        <name>ATP</name>
        <dbReference type="ChEBI" id="CHEBI:30616"/>
    </ligand>
</feature>
<keyword evidence="6 8" id="KW-0067">ATP-binding</keyword>
<dbReference type="PANTHER" id="PTHR11472:SF34">
    <property type="entry name" value="REGULATOR OF TELOMERE ELONGATION HELICASE 1"/>
    <property type="match status" value="1"/>
</dbReference>
<proteinExistence type="inferred from homology"/>
<feature type="short sequence motif" description="DEAH box" evidence="8">
    <location>
        <begin position="453"/>
        <end position="456"/>
    </location>
</feature>
<dbReference type="AlphaFoldDB" id="A0A2T0AXL0"/>
<dbReference type="GO" id="GO:0006260">
    <property type="term" value="P:DNA replication"/>
    <property type="evidence" value="ECO:0007669"/>
    <property type="project" value="InterPro"/>
</dbReference>
<comment type="caution">
    <text evidence="12">The sequence shown here is derived from an EMBL/GenBank/DDBJ whole genome shotgun (WGS) entry which is preliminary data.</text>
</comment>
<feature type="domain" description="Helicase ATP-binding" evidence="11">
    <location>
        <begin position="239"/>
        <end position="524"/>
    </location>
</feature>
<dbReference type="NCBIfam" id="TIGR00573">
    <property type="entry name" value="dnaq"/>
    <property type="match status" value="1"/>
</dbReference>
<evidence type="ECO:0000259" key="10">
    <source>
        <dbReference type="PROSITE" id="PS51192"/>
    </source>
</evidence>
<dbReference type="Pfam" id="PF00270">
    <property type="entry name" value="DEAD"/>
    <property type="match status" value="1"/>
</dbReference>
<comment type="cofactor">
    <cofactor evidence="1">
        <name>[4Fe-4S] cluster</name>
        <dbReference type="ChEBI" id="CHEBI:49883"/>
    </cofactor>
</comment>
<evidence type="ECO:0000256" key="2">
    <source>
        <dbReference type="ARBA" id="ARBA00022722"/>
    </source>
</evidence>
<dbReference type="InterPro" id="IPR027417">
    <property type="entry name" value="P-loop_NTPase"/>
</dbReference>